<dbReference type="Gene3D" id="3.30.710.10">
    <property type="entry name" value="Potassium Channel Kv1.1, Chain A"/>
    <property type="match status" value="1"/>
</dbReference>
<evidence type="ECO:0000259" key="1">
    <source>
        <dbReference type="PROSITE" id="PS50097"/>
    </source>
</evidence>
<dbReference type="SUPFAM" id="SSF54695">
    <property type="entry name" value="POZ domain"/>
    <property type="match status" value="1"/>
</dbReference>
<protein>
    <recommendedName>
        <fullName evidence="1">BTB domain-containing protein</fullName>
    </recommendedName>
</protein>
<dbReference type="PANTHER" id="PTHR47843:SF2">
    <property type="entry name" value="BTB DOMAIN-CONTAINING PROTEIN"/>
    <property type="match status" value="1"/>
</dbReference>
<feature type="domain" description="BTB" evidence="1">
    <location>
        <begin position="32"/>
        <end position="101"/>
    </location>
</feature>
<sequence>MPNLKNASISEPFPIPPAILRPKKKAINFADDQVVVRVGTPSTTYRVNKQLLCDSSEYFRAALGPKWTEGKTGLVDMPEDDADAFNVYLNWVHKSKVFLDFDRMDDNGDDEHAMWELGILIYALGDKLLDLDFKDAISDVAAIMLSTVDGLTWMPRGHEHLLYEKLARDSKLNLLLTHKYARLSNIGDVMDESWPAGLLFNISQELLRVAKEKPVESSDNAAARCVFHEHAPGAENCYRAKRGYAG</sequence>
<dbReference type="PANTHER" id="PTHR47843">
    <property type="entry name" value="BTB DOMAIN-CONTAINING PROTEIN-RELATED"/>
    <property type="match status" value="1"/>
</dbReference>
<keyword evidence="3" id="KW-1185">Reference proteome</keyword>
<accession>A0A2D3UVZ1</accession>
<dbReference type="EMBL" id="FJUY01000007">
    <property type="protein sequence ID" value="CZT19478.1"/>
    <property type="molecule type" value="Genomic_DNA"/>
</dbReference>
<proteinExistence type="predicted"/>
<evidence type="ECO:0000313" key="3">
    <source>
        <dbReference type="Proteomes" id="UP000225277"/>
    </source>
</evidence>
<dbReference type="PROSITE" id="PS50097">
    <property type="entry name" value="BTB"/>
    <property type="match status" value="1"/>
</dbReference>
<evidence type="ECO:0000313" key="2">
    <source>
        <dbReference type="EMBL" id="CZT19478.1"/>
    </source>
</evidence>
<dbReference type="RefSeq" id="XP_023626368.1">
    <property type="nucleotide sequence ID" value="XM_023770600.1"/>
</dbReference>
<dbReference type="STRING" id="112498.A0A2D3UVZ1"/>
<dbReference type="InterPro" id="IPR011333">
    <property type="entry name" value="SKP1/BTB/POZ_sf"/>
</dbReference>
<dbReference type="Proteomes" id="UP000225277">
    <property type="component" value="Unassembled WGS sequence"/>
</dbReference>
<dbReference type="OrthoDB" id="3647298at2759"/>
<dbReference type="CDD" id="cd18186">
    <property type="entry name" value="BTB_POZ_ZBTB_KLHL-like"/>
    <property type="match status" value="1"/>
</dbReference>
<reference evidence="2 3" key="1">
    <citation type="submission" date="2016-03" db="EMBL/GenBank/DDBJ databases">
        <authorList>
            <person name="Ploux O."/>
        </authorList>
    </citation>
    <scope>NUCLEOTIDE SEQUENCE [LARGE SCALE GENOMIC DNA]</scope>
    <source>
        <strain evidence="2 3">URUG2</strain>
    </source>
</reference>
<name>A0A2D3UVZ1_9PEZI</name>
<dbReference type="GeneID" id="35600492"/>
<organism evidence="2 3">
    <name type="scientific">Ramularia collo-cygni</name>
    <dbReference type="NCBI Taxonomy" id="112498"/>
    <lineage>
        <taxon>Eukaryota</taxon>
        <taxon>Fungi</taxon>
        <taxon>Dikarya</taxon>
        <taxon>Ascomycota</taxon>
        <taxon>Pezizomycotina</taxon>
        <taxon>Dothideomycetes</taxon>
        <taxon>Dothideomycetidae</taxon>
        <taxon>Mycosphaerellales</taxon>
        <taxon>Mycosphaerellaceae</taxon>
        <taxon>Ramularia</taxon>
    </lineage>
</organism>
<dbReference type="InterPro" id="IPR000210">
    <property type="entry name" value="BTB/POZ_dom"/>
</dbReference>
<dbReference type="AlphaFoldDB" id="A0A2D3UVZ1"/>
<gene>
    <name evidence="2" type="ORF">RCC_05329</name>
</gene>